<dbReference type="OrthoDB" id="427518at2759"/>
<organism evidence="1 2">
    <name type="scientific">Symbiodinium pilosum</name>
    <name type="common">Dinoflagellate</name>
    <dbReference type="NCBI Taxonomy" id="2952"/>
    <lineage>
        <taxon>Eukaryota</taxon>
        <taxon>Sar</taxon>
        <taxon>Alveolata</taxon>
        <taxon>Dinophyceae</taxon>
        <taxon>Suessiales</taxon>
        <taxon>Symbiodiniaceae</taxon>
        <taxon>Symbiodinium</taxon>
    </lineage>
</organism>
<gene>
    <name evidence="1" type="ORF">SPIL2461_LOCUS2827</name>
</gene>
<protein>
    <submittedName>
        <fullName evidence="1">Uncharacterized protein</fullName>
    </submittedName>
</protein>
<dbReference type="Pfam" id="PF13646">
    <property type="entry name" value="HEAT_2"/>
    <property type="match status" value="3"/>
</dbReference>
<dbReference type="Pfam" id="PF03130">
    <property type="entry name" value="HEAT_PBS"/>
    <property type="match status" value="1"/>
</dbReference>
<accession>A0A812K2U8</accession>
<comment type="caution">
    <text evidence="1">The sequence shown here is derived from an EMBL/GenBank/DDBJ whole genome shotgun (WGS) entry which is preliminary data.</text>
</comment>
<evidence type="ECO:0000313" key="2">
    <source>
        <dbReference type="Proteomes" id="UP000649617"/>
    </source>
</evidence>
<dbReference type="PANTHER" id="PTHR12697">
    <property type="entry name" value="PBS LYASE HEAT-LIKE PROTEIN"/>
    <property type="match status" value="1"/>
</dbReference>
<dbReference type="Gene3D" id="1.25.10.10">
    <property type="entry name" value="Leucine-rich Repeat Variant"/>
    <property type="match status" value="9"/>
</dbReference>
<proteinExistence type="predicted"/>
<dbReference type="Proteomes" id="UP000649617">
    <property type="component" value="Unassembled WGS sequence"/>
</dbReference>
<evidence type="ECO:0000313" key="1">
    <source>
        <dbReference type="EMBL" id="CAE7219615.1"/>
    </source>
</evidence>
<sequence length="1640" mass="172954">MKSAALDICEALGSVCSARELDDDLSEGIVQCATCPTDTVRQRTVQALGVVSDPAIPNKVLPKLLEDSSLLVSKMAVALAGKIGAPAATHAAAVARHLTSFDPDLRKIAAQSLGQLGRLPPSTAKDIAATFKSEKREEVRILLIQALGTQGPQASPFAQLFHTSLKESSVTMRCACIHALGCIGEDAGDHAPAIASLALTDADESVRQQAVQALGQLGRPGIFALVARLEDQDAANRQHVLEAFQVLCKLPVTQEAGPAVMRALKDGLSQVRGAACMTLAMLAAAQVEQESQEGSSSEKAEEEDKLYQLKVESGLVRRRGTDQAMLVANKLAGLLEEDDSPEVQAGALHGLRALGPSFAAPHAQILAGFAGASSSDFRQTVLSTLGGLQEAALPFVDLLVSHLGLEGNGNEADVEVQTAAAAALANLGTLAMAAAPSLARRLFSGNSTSHGSDPQVLVATAFLADAYGGHSQQGRCADPYDFEKQNACAKEWRARVHVTCSGVCPEDRRLRRVLHDGDIAAAVCGWAQGTVSFPVQPITDISENMNTQGISKSSEVLKEVLGNCGSALLNVLNFLGSFIHHFSQHPPSVFQLQNSMASAKTEKFSINGWEDGTGFGCPQTEGSGIQTPVGATMLTECMENTVGQCVIAKLEASDAEVRQGAVDFLYHAMALLEDVAAPHAVVVACRLRDPRAGQCGLVQFNVCATWAALRFRPTVVLRRARTVPKAFQNKSPNVLRAHAVPEYTCPSVQVIMTSIVSIPECIPRLAFSGEGMPQAFGALEHAPEFSPFECDTDPEVRLCCVEALGRFGEDASASAASLAKRLADDSEMVWQEAFEALRKIGPAGPAKLAESIQSASTPQVQQRAVDFLGAFGKAASQYAPIVAGLLGCGAEKLEKSAVSTLKSMGADGAAAVTPILLHPEPPVHDSQNMLDDEIKAAQLQRRLVAAAALRELGEDSFGQATIVAHCLHEQEPKVRKEAVITLRSLSVSGANALGALLDENVRLDVRVLAIDTLGKMGDAAREWIAPLAKCLEDKAPEVRRSAAVALCLALGELASANMAGQVAEHVELLAAGVHDGDALARRRCIETLGKLGTSARPYTEALAQILEGIDSWNWTPVASALAELGTATSKHADILADSLAHDTRSVRWSAASALSKLGPTAKETIPPLVQFLKSEEVSLRCIGTQALMVIAEGPNSLEESFLPLLSDADAKVREHACEALARCGCKQTNLLVEKLTDAEPFVRRAAATSLGELGEPAAKHAGDLVELLLDYHTTVAMAAAKALIALGAAGAEALMQRLLKGGEAEEEERDGGEDVDAEPENGTLERIMLDAMQGAPEHIIEPYADVLVVFLAANQPEIRLAAWACLSKVSETAFEFMVKRASDSHIVVRKGVAEAIAFLLSGMGVESTPTGMQRKAAETLAEQLTDPSDVVRLQACEAFRRIGGPLAEAHMSDLARRLQEHDVRVYRSVLDVLGNLGVAAAQHVSLIRARLEVPDVNVRRSAATAMGKMGSAGVASVPMLVLRLEEDSDSVVKKCAVEALGSLGAFSKQSALHIAKTHANRLASHLIMNEVACIRQACAEAIGKLGPPACGCLHELVLALGDSDLKVRRAAAHALAGLGEGSATEAVALIRSLEDTVDLG</sequence>
<name>A0A812K2U8_SYMPI</name>
<dbReference type="SMART" id="SM00567">
    <property type="entry name" value="EZ_HEAT"/>
    <property type="match status" value="17"/>
</dbReference>
<dbReference type="EMBL" id="CAJNIZ010003191">
    <property type="protein sequence ID" value="CAE7219615.1"/>
    <property type="molecule type" value="Genomic_DNA"/>
</dbReference>
<dbReference type="GO" id="GO:0016491">
    <property type="term" value="F:oxidoreductase activity"/>
    <property type="evidence" value="ECO:0007669"/>
    <property type="project" value="TreeGrafter"/>
</dbReference>
<dbReference type="InterPro" id="IPR004155">
    <property type="entry name" value="PBS_lyase_HEAT"/>
</dbReference>
<dbReference type="InterPro" id="IPR011989">
    <property type="entry name" value="ARM-like"/>
</dbReference>
<dbReference type="SUPFAM" id="SSF48371">
    <property type="entry name" value="ARM repeat"/>
    <property type="match status" value="3"/>
</dbReference>
<keyword evidence="2" id="KW-1185">Reference proteome</keyword>
<reference evidence="1" key="1">
    <citation type="submission" date="2021-02" db="EMBL/GenBank/DDBJ databases">
        <authorList>
            <person name="Dougan E. K."/>
            <person name="Rhodes N."/>
            <person name="Thang M."/>
            <person name="Chan C."/>
        </authorList>
    </citation>
    <scope>NUCLEOTIDE SEQUENCE</scope>
</reference>
<dbReference type="InterPro" id="IPR016024">
    <property type="entry name" value="ARM-type_fold"/>
</dbReference>
<dbReference type="PANTHER" id="PTHR12697:SF5">
    <property type="entry name" value="DEOXYHYPUSINE HYDROXYLASE"/>
    <property type="match status" value="1"/>
</dbReference>